<dbReference type="FunFam" id="2.40.50.100:FF:000003">
    <property type="entry name" value="Acetyl-CoA carboxylase biotin carboxyl carrier protein"/>
    <property type="match status" value="1"/>
</dbReference>
<feature type="compositionally biased region" description="Low complexity" evidence="9">
    <location>
        <begin position="62"/>
        <end position="71"/>
    </location>
</feature>
<keyword evidence="6 8" id="KW-0275">Fatty acid biosynthesis</keyword>
<evidence type="ECO:0000259" key="10">
    <source>
        <dbReference type="PROSITE" id="PS50968"/>
    </source>
</evidence>
<keyword evidence="3 8" id="KW-0444">Lipid biosynthesis</keyword>
<comment type="caution">
    <text evidence="12">The sequence shown here is derived from an EMBL/GenBank/DDBJ whole genome shotgun (WGS) entry which is preliminary data.</text>
</comment>
<reference evidence="12" key="2">
    <citation type="submission" date="2016-11" db="EMBL/GenBank/DDBJ databases">
        <authorList>
            <person name="Varghese N."/>
            <person name="Submissions S."/>
        </authorList>
    </citation>
    <scope>NUCLEOTIDE SEQUENCE</scope>
    <source>
        <strain evidence="12">DSM 4029</strain>
    </source>
</reference>
<dbReference type="Pfam" id="PF00364">
    <property type="entry name" value="Biotin_lipoyl"/>
    <property type="match status" value="1"/>
</dbReference>
<feature type="region of interest" description="Disordered" evidence="9">
    <location>
        <begin position="54"/>
        <end position="75"/>
    </location>
</feature>
<comment type="pathway">
    <text evidence="1 8">Lipid metabolism; fatty acid biosynthesis.</text>
</comment>
<reference evidence="13" key="1">
    <citation type="submission" date="2016-11" db="EMBL/GenBank/DDBJ databases">
        <authorList>
            <person name="Jaros S."/>
            <person name="Januszkiewicz K."/>
            <person name="Wedrychowicz H."/>
        </authorList>
    </citation>
    <scope>NUCLEOTIDE SEQUENCE [LARGE SCALE GENOMIC DNA]</scope>
    <source>
        <strain evidence="13">DSM 4029</strain>
    </source>
</reference>
<organism evidence="12 13">
    <name type="scientific">Bittarella massiliensis</name>
    <name type="common">ex Durand et al. 2017</name>
    <dbReference type="NCBI Taxonomy" id="1720313"/>
    <lineage>
        <taxon>Bacteria</taxon>
        <taxon>Bacillati</taxon>
        <taxon>Bacillota</taxon>
        <taxon>Clostridia</taxon>
        <taxon>Eubacteriales</taxon>
        <taxon>Oscillospiraceae</taxon>
        <taxon>Bittarella (ex Durand et al. 2017)</taxon>
    </lineage>
</organism>
<evidence type="ECO:0000256" key="5">
    <source>
        <dbReference type="ARBA" id="ARBA00023098"/>
    </source>
</evidence>
<dbReference type="AlphaFoldDB" id="A0AAQ1ME81"/>
<evidence type="ECO:0000256" key="2">
    <source>
        <dbReference type="ARBA" id="ARBA00017562"/>
    </source>
</evidence>
<evidence type="ECO:0000256" key="7">
    <source>
        <dbReference type="ARBA" id="ARBA00023267"/>
    </source>
</evidence>
<proteinExistence type="predicted"/>
<dbReference type="GO" id="GO:0003989">
    <property type="term" value="F:acetyl-CoA carboxylase activity"/>
    <property type="evidence" value="ECO:0007669"/>
    <property type="project" value="InterPro"/>
</dbReference>
<reference evidence="11 14" key="3">
    <citation type="journal article" date="2019" name="Nat. Med.">
        <title>A library of human gut bacterial isolates paired with longitudinal multiomics data enables mechanistic microbiome research.</title>
        <authorList>
            <person name="Poyet M."/>
            <person name="Groussin M."/>
            <person name="Gibbons S.M."/>
            <person name="Avila-Pacheco J."/>
            <person name="Jiang X."/>
            <person name="Kearney S.M."/>
            <person name="Perrotta A.R."/>
            <person name="Berdy B."/>
            <person name="Zhao S."/>
            <person name="Lieberman T.D."/>
            <person name="Swanson P.K."/>
            <person name="Smith M."/>
            <person name="Roesemann S."/>
            <person name="Alexander J.E."/>
            <person name="Rich S.A."/>
            <person name="Livny J."/>
            <person name="Vlamakis H."/>
            <person name="Clish C."/>
            <person name="Bullock K."/>
            <person name="Deik A."/>
            <person name="Scott J."/>
            <person name="Pierce K.A."/>
            <person name="Xavier R.J."/>
            <person name="Alm E.J."/>
        </authorList>
    </citation>
    <scope>NUCLEOTIDE SEQUENCE [LARGE SCALE GENOMIC DNA]</scope>
    <source>
        <strain evidence="11 14">BIOML-A2</strain>
    </source>
</reference>
<evidence type="ECO:0000256" key="4">
    <source>
        <dbReference type="ARBA" id="ARBA00022832"/>
    </source>
</evidence>
<comment type="function">
    <text evidence="8">This protein is a component of the acetyl coenzyme A carboxylase complex; first, biotin carboxylase catalyzes the carboxylation of the carrier protein and then the transcarboxylase transfers the carboxyl group to form malonyl-CoA.</text>
</comment>
<feature type="domain" description="Lipoyl-binding" evidence="10">
    <location>
        <begin position="74"/>
        <end position="150"/>
    </location>
</feature>
<sequence length="150" mass="15619">MDIREAQSAASELLSQAKAQGATAVELHLGEFSFKAEFAPPVFAAPAVAAAPAPLAAPQPAPAAEEPAAPAIEGTPVPSPIVGTYYSSPSPEDEPFVTVGQEVKKGDVLCIVEAMKMLNEIQSPCDGKVARIYLQNGELVEFGQTVMVIQ</sequence>
<keyword evidence="4 8" id="KW-0276">Fatty acid metabolism</keyword>
<evidence type="ECO:0000256" key="9">
    <source>
        <dbReference type="SAM" id="MobiDB-lite"/>
    </source>
</evidence>
<evidence type="ECO:0000313" key="14">
    <source>
        <dbReference type="Proteomes" id="UP000474718"/>
    </source>
</evidence>
<dbReference type="RefSeq" id="WP_073261180.1">
    <property type="nucleotide sequence ID" value="NZ_FQVY01000003.1"/>
</dbReference>
<evidence type="ECO:0000313" key="13">
    <source>
        <dbReference type="Proteomes" id="UP000184089"/>
    </source>
</evidence>
<dbReference type="Gene3D" id="2.40.50.100">
    <property type="match status" value="1"/>
</dbReference>
<dbReference type="NCBIfam" id="TIGR00531">
    <property type="entry name" value="BCCP"/>
    <property type="match status" value="1"/>
</dbReference>
<dbReference type="PANTHER" id="PTHR45266">
    <property type="entry name" value="OXALOACETATE DECARBOXYLASE ALPHA CHAIN"/>
    <property type="match status" value="1"/>
</dbReference>
<evidence type="ECO:0000256" key="1">
    <source>
        <dbReference type="ARBA" id="ARBA00005194"/>
    </source>
</evidence>
<dbReference type="CDD" id="cd06850">
    <property type="entry name" value="biotinyl_domain"/>
    <property type="match status" value="1"/>
</dbReference>
<name>A0AAQ1ME81_9FIRM</name>
<dbReference type="InterPro" id="IPR011053">
    <property type="entry name" value="Single_hybrid_motif"/>
</dbReference>
<dbReference type="SUPFAM" id="SSF51230">
    <property type="entry name" value="Single hybrid motif"/>
    <property type="match status" value="1"/>
</dbReference>
<dbReference type="GO" id="GO:0009317">
    <property type="term" value="C:acetyl-CoA carboxylase complex"/>
    <property type="evidence" value="ECO:0007669"/>
    <property type="project" value="InterPro"/>
</dbReference>
<evidence type="ECO:0000256" key="6">
    <source>
        <dbReference type="ARBA" id="ARBA00023160"/>
    </source>
</evidence>
<evidence type="ECO:0000256" key="8">
    <source>
        <dbReference type="RuleBase" id="RU364072"/>
    </source>
</evidence>
<dbReference type="PROSITE" id="PS00188">
    <property type="entry name" value="BIOTIN"/>
    <property type="match status" value="1"/>
</dbReference>
<keyword evidence="7 8" id="KW-0092">Biotin</keyword>
<dbReference type="InterPro" id="IPR050709">
    <property type="entry name" value="Biotin_Carboxyl_Carrier/Decarb"/>
</dbReference>
<evidence type="ECO:0000313" key="12">
    <source>
        <dbReference type="EMBL" id="SHG29774.1"/>
    </source>
</evidence>
<keyword evidence="14" id="KW-1185">Reference proteome</keyword>
<dbReference type="Proteomes" id="UP000474718">
    <property type="component" value="Unassembled WGS sequence"/>
</dbReference>
<dbReference type="EMBL" id="WWVX01000010">
    <property type="protein sequence ID" value="MZL70752.1"/>
    <property type="molecule type" value="Genomic_DNA"/>
</dbReference>
<dbReference type="PANTHER" id="PTHR45266:SF3">
    <property type="entry name" value="OXALOACETATE DECARBOXYLASE ALPHA CHAIN"/>
    <property type="match status" value="1"/>
</dbReference>
<dbReference type="Proteomes" id="UP000184089">
    <property type="component" value="Unassembled WGS sequence"/>
</dbReference>
<dbReference type="GO" id="GO:0006633">
    <property type="term" value="P:fatty acid biosynthetic process"/>
    <property type="evidence" value="ECO:0007669"/>
    <property type="project" value="UniProtKB-KW"/>
</dbReference>
<keyword evidence="5 8" id="KW-0443">Lipid metabolism</keyword>
<protein>
    <recommendedName>
        <fullName evidence="2 8">Biotin carboxyl carrier protein of acetyl-CoA carboxylase</fullName>
    </recommendedName>
</protein>
<dbReference type="PRINTS" id="PR01071">
    <property type="entry name" value="ACOABIOTINCC"/>
</dbReference>
<evidence type="ECO:0000313" key="11">
    <source>
        <dbReference type="EMBL" id="MZL70752.1"/>
    </source>
</evidence>
<dbReference type="PROSITE" id="PS50968">
    <property type="entry name" value="BIOTINYL_LIPOYL"/>
    <property type="match status" value="1"/>
</dbReference>
<evidence type="ECO:0000256" key="3">
    <source>
        <dbReference type="ARBA" id="ARBA00022516"/>
    </source>
</evidence>
<gene>
    <name evidence="11" type="primary">accB</name>
    <name evidence="11" type="ORF">GT747_13430</name>
    <name evidence="12" type="ORF">SAMN05444424_2021</name>
</gene>
<dbReference type="InterPro" id="IPR001882">
    <property type="entry name" value="Biotin_BS"/>
</dbReference>
<dbReference type="InterPro" id="IPR001249">
    <property type="entry name" value="AcCoA_biotinCC"/>
</dbReference>
<dbReference type="InterPro" id="IPR000089">
    <property type="entry name" value="Biotin_lipoyl"/>
</dbReference>
<accession>A0AAQ1ME81</accession>
<dbReference type="EMBL" id="FQVY01000003">
    <property type="protein sequence ID" value="SHG29774.1"/>
    <property type="molecule type" value="Genomic_DNA"/>
</dbReference>